<name>A0A813Z394_9BILA</name>
<dbReference type="Gene3D" id="3.40.50.300">
    <property type="entry name" value="P-loop containing nucleotide triphosphate hydrolases"/>
    <property type="match status" value="1"/>
</dbReference>
<dbReference type="PANTHER" id="PTHR10285">
    <property type="entry name" value="URIDINE KINASE"/>
    <property type="match status" value="1"/>
</dbReference>
<organism evidence="1 2">
    <name type="scientific">Brachionus calyciflorus</name>
    <dbReference type="NCBI Taxonomy" id="104777"/>
    <lineage>
        <taxon>Eukaryota</taxon>
        <taxon>Metazoa</taxon>
        <taxon>Spiralia</taxon>
        <taxon>Gnathifera</taxon>
        <taxon>Rotifera</taxon>
        <taxon>Eurotatoria</taxon>
        <taxon>Monogononta</taxon>
        <taxon>Pseudotrocha</taxon>
        <taxon>Ploima</taxon>
        <taxon>Brachionidae</taxon>
        <taxon>Brachionus</taxon>
    </lineage>
</organism>
<evidence type="ECO:0008006" key="3">
    <source>
        <dbReference type="Google" id="ProtNLM"/>
    </source>
</evidence>
<gene>
    <name evidence="1" type="ORF">OXX778_LOCUS11034</name>
</gene>
<protein>
    <recommendedName>
        <fullName evidence="3">Nicotinamide riboside kinase 1</fullName>
    </recommendedName>
</protein>
<evidence type="ECO:0000313" key="2">
    <source>
        <dbReference type="Proteomes" id="UP000663879"/>
    </source>
</evidence>
<dbReference type="EMBL" id="CAJNOC010001821">
    <property type="protein sequence ID" value="CAF0893551.1"/>
    <property type="molecule type" value="Genomic_DNA"/>
</dbReference>
<proteinExistence type="predicted"/>
<evidence type="ECO:0000313" key="1">
    <source>
        <dbReference type="EMBL" id="CAF0893551.1"/>
    </source>
</evidence>
<comment type="caution">
    <text evidence="1">The sequence shown here is derived from an EMBL/GenBank/DDBJ whole genome shotgun (WGS) entry which is preliminary data.</text>
</comment>
<reference evidence="1" key="1">
    <citation type="submission" date="2021-02" db="EMBL/GenBank/DDBJ databases">
        <authorList>
            <person name="Nowell W R."/>
        </authorList>
    </citation>
    <scope>NUCLEOTIDE SEQUENCE</scope>
    <source>
        <strain evidence="1">Ploen Becks lab</strain>
    </source>
</reference>
<dbReference type="InterPro" id="IPR027417">
    <property type="entry name" value="P-loop_NTPase"/>
</dbReference>
<accession>A0A813Z394</accession>
<dbReference type="OrthoDB" id="10041966at2759"/>
<dbReference type="AlphaFoldDB" id="A0A813Z394"/>
<dbReference type="SUPFAM" id="SSF52540">
    <property type="entry name" value="P-loop containing nucleoside triphosphate hydrolases"/>
    <property type="match status" value="1"/>
</dbReference>
<dbReference type="Proteomes" id="UP000663879">
    <property type="component" value="Unassembled WGS sequence"/>
</dbReference>
<sequence>MNKTKLIGISGCTNGGKTTLSKRLLLEIPNSFYLSQDEFYLERNSQNYKFVEEVDSFNFDVISAIDMKKFHMELNKLVRAGQYEYIFLDGILLYEDLNLVKMLDRRYFIDLNKEEAAKRRKSRQYILRETENYFEICAWTEFLKYKQNCIQNVNNVIYLDGSLPREDIFKFVLNDLP</sequence>
<keyword evidence="2" id="KW-1185">Reference proteome</keyword>